<accession>A0AC35F8H8</accession>
<evidence type="ECO:0000313" key="2">
    <source>
        <dbReference type="WBParaSite" id="PS1159_v2.g14880.t1"/>
    </source>
</evidence>
<sequence>MFFPGQMNIRLIITLSALFVAAFAGQTSSKQPAAASARTHLTVDDVKLAVYQRSATPSHTLIKPNTKDTKVYDVDKQVKVELKFNVKDEKTKESILVQQAFVAFVHKDSGREVVFVAEPETGTKTYVAELDMKSQEKNFEGLNGTYNVRLIIGDTNAANAIDWNCADVKVTTSSFVAAPVKKSQIVNYDPLSEIKHVFREPEKLPSAIISDTFTILCMAPMLLLFIMWLSIGLNFNNVKISLWSLGFHVGLFAIFGLYFVFWLRLNMFETLKYLALIGVPTFICGNRLLRSLNESRRHAKTE</sequence>
<name>A0AC35F8H8_9BILA</name>
<proteinExistence type="predicted"/>
<evidence type="ECO:0000313" key="1">
    <source>
        <dbReference type="Proteomes" id="UP000887580"/>
    </source>
</evidence>
<protein>
    <submittedName>
        <fullName evidence="2">Dolichyl-diphosphooligosaccharide--protein glycosyltransferase subunit 2</fullName>
    </submittedName>
</protein>
<organism evidence="1 2">
    <name type="scientific">Panagrolaimus sp. PS1159</name>
    <dbReference type="NCBI Taxonomy" id="55785"/>
    <lineage>
        <taxon>Eukaryota</taxon>
        <taxon>Metazoa</taxon>
        <taxon>Ecdysozoa</taxon>
        <taxon>Nematoda</taxon>
        <taxon>Chromadorea</taxon>
        <taxon>Rhabditida</taxon>
        <taxon>Tylenchina</taxon>
        <taxon>Panagrolaimomorpha</taxon>
        <taxon>Panagrolaimoidea</taxon>
        <taxon>Panagrolaimidae</taxon>
        <taxon>Panagrolaimus</taxon>
    </lineage>
</organism>
<dbReference type="WBParaSite" id="PS1159_v2.g14880.t1">
    <property type="protein sequence ID" value="PS1159_v2.g14880.t1"/>
    <property type="gene ID" value="PS1159_v2.g14880"/>
</dbReference>
<dbReference type="Proteomes" id="UP000887580">
    <property type="component" value="Unplaced"/>
</dbReference>
<reference evidence="2" key="1">
    <citation type="submission" date="2022-11" db="UniProtKB">
        <authorList>
            <consortium name="WormBaseParasite"/>
        </authorList>
    </citation>
    <scope>IDENTIFICATION</scope>
</reference>